<keyword evidence="4" id="KW-1185">Reference proteome</keyword>
<accession>A0A1M7RWT2</accession>
<proteinExistence type="predicted"/>
<name>A0A1M7RWT2_9FIRM</name>
<feature type="domain" description="ATPase dynein-related AAA" evidence="1">
    <location>
        <begin position="546"/>
        <end position="660"/>
    </location>
</feature>
<keyword evidence="3" id="KW-0255">Endonuclease</keyword>
<evidence type="ECO:0000313" key="4">
    <source>
        <dbReference type="Proteomes" id="UP000184010"/>
    </source>
</evidence>
<keyword evidence="3" id="KW-0540">Nuclease</keyword>
<dbReference type="RefSeq" id="WP_072770861.1">
    <property type="nucleotide sequence ID" value="NZ_FRDN01000003.1"/>
</dbReference>
<evidence type="ECO:0000259" key="1">
    <source>
        <dbReference type="Pfam" id="PF07728"/>
    </source>
</evidence>
<evidence type="ECO:0000313" key="3">
    <source>
        <dbReference type="EMBL" id="SHN50588.1"/>
    </source>
</evidence>
<reference evidence="4" key="1">
    <citation type="submission" date="2016-12" db="EMBL/GenBank/DDBJ databases">
        <authorList>
            <person name="Varghese N."/>
            <person name="Submissions S."/>
        </authorList>
    </citation>
    <scope>NUCLEOTIDE SEQUENCE [LARGE SCALE GENOMIC DNA]</scope>
    <source>
        <strain evidence="4">DSM 11544</strain>
    </source>
</reference>
<dbReference type="SUPFAM" id="SSF52540">
    <property type="entry name" value="P-loop containing nucleoside triphosphate hydrolases"/>
    <property type="match status" value="1"/>
</dbReference>
<protein>
    <submittedName>
        <fullName evidence="3">5-methylcytosine-specific restriction endonuclease McrBC, GTP-binding regulatory subunit McrB</fullName>
    </submittedName>
</protein>
<organism evidence="3 4">
    <name type="scientific">Desulfitobacterium chlororespirans DSM 11544</name>
    <dbReference type="NCBI Taxonomy" id="1121395"/>
    <lineage>
        <taxon>Bacteria</taxon>
        <taxon>Bacillati</taxon>
        <taxon>Bacillota</taxon>
        <taxon>Clostridia</taxon>
        <taxon>Eubacteriales</taxon>
        <taxon>Desulfitobacteriaceae</taxon>
        <taxon>Desulfitobacterium</taxon>
    </lineage>
</organism>
<dbReference type="STRING" id="1121395.SAMN02745215_00202"/>
<gene>
    <name evidence="3" type="ORF">SAMN02745215_00202</name>
</gene>
<dbReference type="EMBL" id="FRDN01000003">
    <property type="protein sequence ID" value="SHN50588.1"/>
    <property type="molecule type" value="Genomic_DNA"/>
</dbReference>
<dbReference type="Pfam" id="PF12102">
    <property type="entry name" value="MrcB_N"/>
    <property type="match status" value="1"/>
</dbReference>
<dbReference type="Pfam" id="PF07728">
    <property type="entry name" value="AAA_5"/>
    <property type="match status" value="1"/>
</dbReference>
<dbReference type="InterPro" id="IPR021961">
    <property type="entry name" value="McrB_DNA-bd"/>
</dbReference>
<dbReference type="GO" id="GO:0016887">
    <property type="term" value="F:ATP hydrolysis activity"/>
    <property type="evidence" value="ECO:0007669"/>
    <property type="project" value="InterPro"/>
</dbReference>
<dbReference type="PANTHER" id="PTHR37291:SF1">
    <property type="entry name" value="TYPE IV METHYL-DIRECTED RESTRICTION ENZYME ECOKMCRB SUBUNIT"/>
    <property type="match status" value="1"/>
</dbReference>
<dbReference type="AlphaFoldDB" id="A0A1M7RWT2"/>
<dbReference type="Gene3D" id="3.30.920.90">
    <property type="match status" value="1"/>
</dbReference>
<dbReference type="GO" id="GO:0005524">
    <property type="term" value="F:ATP binding"/>
    <property type="evidence" value="ECO:0007669"/>
    <property type="project" value="InterPro"/>
</dbReference>
<dbReference type="PANTHER" id="PTHR37291">
    <property type="entry name" value="5-METHYLCYTOSINE-SPECIFIC RESTRICTION ENZYME B"/>
    <property type="match status" value="1"/>
</dbReference>
<dbReference type="GO" id="GO:0004519">
    <property type="term" value="F:endonuclease activity"/>
    <property type="evidence" value="ECO:0007669"/>
    <property type="project" value="UniProtKB-KW"/>
</dbReference>
<feature type="domain" description="Type IV methyl-directed restriction enzyme EcoKMcrB subunit DNA-binding" evidence="2">
    <location>
        <begin position="159"/>
        <end position="339"/>
    </location>
</feature>
<dbReference type="Gene3D" id="3.40.50.300">
    <property type="entry name" value="P-loop containing nucleotide triphosphate hydrolases"/>
    <property type="match status" value="1"/>
</dbReference>
<keyword evidence="3" id="KW-0378">Hydrolase</keyword>
<dbReference type="InterPro" id="IPR027417">
    <property type="entry name" value="P-loop_NTPase"/>
</dbReference>
<dbReference type="InterPro" id="IPR052934">
    <property type="entry name" value="Methyl-DNA_Rec/Restrict_Enz"/>
</dbReference>
<evidence type="ECO:0000259" key="2">
    <source>
        <dbReference type="Pfam" id="PF12102"/>
    </source>
</evidence>
<dbReference type="InterPro" id="IPR011704">
    <property type="entry name" value="ATPase_dyneun-rel_AAA"/>
</dbReference>
<dbReference type="Proteomes" id="UP000184010">
    <property type="component" value="Unassembled WGS sequence"/>
</dbReference>
<sequence length="888" mass="101218">MKEEFLSYIGKPDSLNNYSRSYKLVFYKCFFELMDGSGYASAHKVSNQFREYYLKRKHAGKIPDKDVDARIANIETSSIEDVYTIILNNPFKYISERKYILQRKDANGKDQFYLAPQLVQELSQEDLQDIRALVDTKLELYFSGIDEKSTTNLHDLFDRILNEYIHSKNETFANHAMGKLFRQGVVEALYKTIIDRDKYLVKGSVGQGNWATVPWVSILDPRVTTSATYGVYIVYLLSADGKTLYLTLNQGCTDLSNSMGKVEAIRQMRQVAQKVISSVDCGDFETSNSISLGNDLPSLAQMYEAGCICFKKYEQGKVPSEEVLRQDLSELLNIYQQYVALQSGEPTPSMMPSFWKISHGNAVFTSEEKAFYEQKRLAVVAADTKKKGRSKVSQSDDFMENMKAGDVFYLCYGNSVQYLCRLTSNELVPCPEKGQIWFGRPYEMIAKATEQIPYSGKSYWWAPNDNSTCIRVPENDLFPFEQNILKPYFDISIEELTGQMVVGGEEEMSVKDTIGRIKNYITAKGFSYNDGLIENFYLSLKSKPFVILAGISGTGKTRLVKLFAEAVGATSANGRYKLVPVRPDWSDSSDLFGHLDLNGKFVPGAIIDFVKKAEIDSAHPYFLCLDEMNLARVEYYFSDVLSIIETRDFDSSGKIVSERLVLDTYFGTDSDANGRYGKVSLPENLYIIGTVNMDETTFPFSRKVLDRANTIEFSYVDLLPQLIGEEAENERAQDLPNTFLKTKYLLLSQCATETEFVNELCTELQRINSILQHSNTHVGYRVRDEIVFYMLNNKNDELLNWDDALDNEIMQKILPRIQGSSASIKTMLCELFKHCAGDYEGYQTEDHNIGSKMYKAAQRANCKYKQSAQKIAFMVRRYEEDGFTSYWL</sequence>